<sequence>MPTELNETRVRTCKDRLLEHYDGVSVRVKDEVVSDELFAYLRTVVRDGYVGSGYVWVVRTPDQAAELSDSMGPNDQPDGARVLMILHRGSATWQVPGGGVESSETFEDAAVREVQEETGIECAVQDCFRLEHLRTESNGSDERLHTLWAYFDGRYRNGRISVQPSELNGAAWMNTKPRSVGDSLQSRAEVWFDE</sequence>
<dbReference type="InterPro" id="IPR020476">
    <property type="entry name" value="Nudix_hydrolase"/>
</dbReference>
<evidence type="ECO:0000313" key="4">
    <source>
        <dbReference type="EMBL" id="GGK55195.1"/>
    </source>
</evidence>
<dbReference type="PANTHER" id="PTHR43046">
    <property type="entry name" value="GDP-MANNOSE MANNOSYL HYDROLASE"/>
    <property type="match status" value="1"/>
</dbReference>
<reference evidence="4" key="2">
    <citation type="submission" date="2020-09" db="EMBL/GenBank/DDBJ databases">
        <authorList>
            <person name="Sun Q."/>
            <person name="Ohkuma M."/>
        </authorList>
    </citation>
    <scope>NUCLEOTIDE SEQUENCE</scope>
    <source>
        <strain evidence="4">JCM 19018</strain>
    </source>
</reference>
<comment type="cofactor">
    <cofactor evidence="1">
        <name>Mg(2+)</name>
        <dbReference type="ChEBI" id="CHEBI:18420"/>
    </cofactor>
</comment>
<dbReference type="PRINTS" id="PR00502">
    <property type="entry name" value="NUDIXFAMILY"/>
</dbReference>
<evidence type="ECO:0000256" key="1">
    <source>
        <dbReference type="ARBA" id="ARBA00001946"/>
    </source>
</evidence>
<evidence type="ECO:0000259" key="3">
    <source>
        <dbReference type="PROSITE" id="PS51462"/>
    </source>
</evidence>
<keyword evidence="2" id="KW-0378">Hydrolase</keyword>
<organism evidence="4 5">
    <name type="scientific">Haloarcula sebkhae</name>
    <dbReference type="NCBI Taxonomy" id="932660"/>
    <lineage>
        <taxon>Archaea</taxon>
        <taxon>Methanobacteriati</taxon>
        <taxon>Methanobacteriota</taxon>
        <taxon>Stenosarchaea group</taxon>
        <taxon>Halobacteria</taxon>
        <taxon>Halobacteriales</taxon>
        <taxon>Haloarculaceae</taxon>
        <taxon>Haloarcula</taxon>
    </lineage>
</organism>
<protein>
    <recommendedName>
        <fullName evidence="3">Nudix hydrolase domain-containing protein</fullName>
    </recommendedName>
</protein>
<evidence type="ECO:0000313" key="5">
    <source>
        <dbReference type="Proteomes" id="UP000614221"/>
    </source>
</evidence>
<dbReference type="GO" id="GO:0016787">
    <property type="term" value="F:hydrolase activity"/>
    <property type="evidence" value="ECO:0007669"/>
    <property type="project" value="UniProtKB-KW"/>
</dbReference>
<dbReference type="InterPro" id="IPR020084">
    <property type="entry name" value="NUDIX_hydrolase_CS"/>
</dbReference>
<comment type="caution">
    <text evidence="4">The sequence shown here is derived from an EMBL/GenBank/DDBJ whole genome shotgun (WGS) entry which is preliminary data.</text>
</comment>
<gene>
    <name evidence="4" type="ORF">GCM10009067_04560</name>
</gene>
<dbReference type="PROSITE" id="PS00893">
    <property type="entry name" value="NUDIX_BOX"/>
    <property type="match status" value="1"/>
</dbReference>
<dbReference type="EMBL" id="BMPD01000001">
    <property type="protein sequence ID" value="GGK55195.1"/>
    <property type="molecule type" value="Genomic_DNA"/>
</dbReference>
<reference evidence="4" key="1">
    <citation type="journal article" date="2014" name="Int. J. Syst. Evol. Microbiol.">
        <title>Complete genome sequence of Corynebacterium casei LMG S-19264T (=DSM 44701T), isolated from a smear-ripened cheese.</title>
        <authorList>
            <consortium name="US DOE Joint Genome Institute (JGI-PGF)"/>
            <person name="Walter F."/>
            <person name="Albersmeier A."/>
            <person name="Kalinowski J."/>
            <person name="Ruckert C."/>
        </authorList>
    </citation>
    <scope>NUCLEOTIDE SEQUENCE</scope>
    <source>
        <strain evidence="4">JCM 19018</strain>
    </source>
</reference>
<name>A0A830EKT1_9EURY</name>
<dbReference type="OrthoDB" id="313151at2157"/>
<dbReference type="SUPFAM" id="SSF55811">
    <property type="entry name" value="Nudix"/>
    <property type="match status" value="1"/>
</dbReference>
<dbReference type="PROSITE" id="PS51462">
    <property type="entry name" value="NUDIX"/>
    <property type="match status" value="1"/>
</dbReference>
<proteinExistence type="predicted"/>
<dbReference type="AlphaFoldDB" id="A0A830EKT1"/>
<dbReference type="PANTHER" id="PTHR43046:SF14">
    <property type="entry name" value="MUTT_NUDIX FAMILY PROTEIN"/>
    <property type="match status" value="1"/>
</dbReference>
<dbReference type="RefSeq" id="WP_188975008.1">
    <property type="nucleotide sequence ID" value="NZ_BMPD01000001.1"/>
</dbReference>
<accession>A0A830EKT1</accession>
<dbReference type="Gene3D" id="3.90.79.10">
    <property type="entry name" value="Nucleoside Triphosphate Pyrophosphohydrolase"/>
    <property type="match status" value="1"/>
</dbReference>
<feature type="domain" description="Nudix hydrolase" evidence="3">
    <location>
        <begin position="19"/>
        <end position="194"/>
    </location>
</feature>
<dbReference type="Proteomes" id="UP000614221">
    <property type="component" value="Unassembled WGS sequence"/>
</dbReference>
<dbReference type="InterPro" id="IPR015797">
    <property type="entry name" value="NUDIX_hydrolase-like_dom_sf"/>
</dbReference>
<dbReference type="InterPro" id="IPR000086">
    <property type="entry name" value="NUDIX_hydrolase_dom"/>
</dbReference>
<dbReference type="Pfam" id="PF00293">
    <property type="entry name" value="NUDIX"/>
    <property type="match status" value="1"/>
</dbReference>
<evidence type="ECO:0000256" key="2">
    <source>
        <dbReference type="ARBA" id="ARBA00022801"/>
    </source>
</evidence>
<dbReference type="CDD" id="cd02883">
    <property type="entry name" value="NUDIX_Hydrolase"/>
    <property type="match status" value="1"/>
</dbReference>